<dbReference type="EMBL" id="BAABAT010000014">
    <property type="protein sequence ID" value="GAA4252993.1"/>
    <property type="molecule type" value="Genomic_DNA"/>
</dbReference>
<feature type="transmembrane region" description="Helical" evidence="7">
    <location>
        <begin position="241"/>
        <end position="263"/>
    </location>
</feature>
<gene>
    <name evidence="9" type="ORF">GCM10022255_051990</name>
</gene>
<keyword evidence="3" id="KW-1003">Cell membrane</keyword>
<dbReference type="InterPro" id="IPR045621">
    <property type="entry name" value="BPD_transp_1_N"/>
</dbReference>
<sequence length="322" mass="34216">MLDTLERTHPWLAFTLRRAVRLVVSLFAVASVVFFMIALVPGDPVRAALGPTAPVSLVDQRRSALGLDKPLPIQFLDFWQRLLSGNLGKSIATDRPVAQTIGERLVTTATLVGVAIALTLVLALLFGMLIGSLTHNGRRPRTLVAFTVVSSALNTIPSFLIGIVLVFVFAVTLRALPVAGSTGWRSLVLPAFALSIGPAAGLARIVRAQTDLVLGEDYMTVARGKRLPWRLLYLRHALPNLLTAALTIGGLLLGVLVAGSVVVESVFARAGLGTAIIQAIIDRDYPLVQGVLLVLAAAVLLVNVLVDVLLGIVDRQSLIGRS</sequence>
<dbReference type="InterPro" id="IPR000515">
    <property type="entry name" value="MetI-like"/>
</dbReference>
<dbReference type="CDD" id="cd06261">
    <property type="entry name" value="TM_PBP2"/>
    <property type="match status" value="1"/>
</dbReference>
<evidence type="ECO:0000313" key="10">
    <source>
        <dbReference type="Proteomes" id="UP001500620"/>
    </source>
</evidence>
<dbReference type="PROSITE" id="PS50928">
    <property type="entry name" value="ABC_TM1"/>
    <property type="match status" value="1"/>
</dbReference>
<name>A0ABP8DCY2_9ACTN</name>
<evidence type="ECO:0000256" key="7">
    <source>
        <dbReference type="RuleBase" id="RU363032"/>
    </source>
</evidence>
<dbReference type="PANTHER" id="PTHR43163">
    <property type="entry name" value="DIPEPTIDE TRANSPORT SYSTEM PERMEASE PROTEIN DPPB-RELATED"/>
    <property type="match status" value="1"/>
</dbReference>
<dbReference type="Gene3D" id="1.10.3720.10">
    <property type="entry name" value="MetI-like"/>
    <property type="match status" value="1"/>
</dbReference>
<feature type="domain" description="ABC transmembrane type-1" evidence="8">
    <location>
        <begin position="105"/>
        <end position="306"/>
    </location>
</feature>
<dbReference type="Pfam" id="PF00528">
    <property type="entry name" value="BPD_transp_1"/>
    <property type="match status" value="1"/>
</dbReference>
<evidence type="ECO:0000256" key="4">
    <source>
        <dbReference type="ARBA" id="ARBA00022692"/>
    </source>
</evidence>
<dbReference type="RefSeq" id="WP_345130009.1">
    <property type="nucleotide sequence ID" value="NZ_BAABAT010000014.1"/>
</dbReference>
<keyword evidence="4 7" id="KW-0812">Transmembrane</keyword>
<evidence type="ECO:0000313" key="9">
    <source>
        <dbReference type="EMBL" id="GAA4252993.1"/>
    </source>
</evidence>
<feature type="transmembrane region" description="Helical" evidence="7">
    <location>
        <begin position="105"/>
        <end position="131"/>
    </location>
</feature>
<feature type="transmembrane region" description="Helical" evidence="7">
    <location>
        <begin position="183"/>
        <end position="203"/>
    </location>
</feature>
<organism evidence="9 10">
    <name type="scientific">Dactylosporangium darangshiense</name>
    <dbReference type="NCBI Taxonomy" id="579108"/>
    <lineage>
        <taxon>Bacteria</taxon>
        <taxon>Bacillati</taxon>
        <taxon>Actinomycetota</taxon>
        <taxon>Actinomycetes</taxon>
        <taxon>Micromonosporales</taxon>
        <taxon>Micromonosporaceae</taxon>
        <taxon>Dactylosporangium</taxon>
    </lineage>
</organism>
<keyword evidence="6 7" id="KW-0472">Membrane</keyword>
<accession>A0ABP8DCY2</accession>
<evidence type="ECO:0000256" key="1">
    <source>
        <dbReference type="ARBA" id="ARBA00004651"/>
    </source>
</evidence>
<dbReference type="SUPFAM" id="SSF161098">
    <property type="entry name" value="MetI-like"/>
    <property type="match status" value="1"/>
</dbReference>
<keyword evidence="5 7" id="KW-1133">Transmembrane helix</keyword>
<comment type="subcellular location">
    <subcellularLocation>
        <location evidence="1 7">Cell membrane</location>
        <topology evidence="1 7">Multi-pass membrane protein</topology>
    </subcellularLocation>
</comment>
<evidence type="ECO:0000256" key="5">
    <source>
        <dbReference type="ARBA" id="ARBA00022989"/>
    </source>
</evidence>
<protein>
    <submittedName>
        <fullName evidence="9">ABC transporter permease</fullName>
    </submittedName>
</protein>
<evidence type="ECO:0000256" key="2">
    <source>
        <dbReference type="ARBA" id="ARBA00022448"/>
    </source>
</evidence>
<evidence type="ECO:0000256" key="3">
    <source>
        <dbReference type="ARBA" id="ARBA00022475"/>
    </source>
</evidence>
<feature type="transmembrane region" description="Helical" evidence="7">
    <location>
        <begin position="20"/>
        <end position="40"/>
    </location>
</feature>
<reference evidence="10" key="1">
    <citation type="journal article" date="2019" name="Int. J. Syst. Evol. Microbiol.">
        <title>The Global Catalogue of Microorganisms (GCM) 10K type strain sequencing project: providing services to taxonomists for standard genome sequencing and annotation.</title>
        <authorList>
            <consortium name="The Broad Institute Genomics Platform"/>
            <consortium name="The Broad Institute Genome Sequencing Center for Infectious Disease"/>
            <person name="Wu L."/>
            <person name="Ma J."/>
        </authorList>
    </citation>
    <scope>NUCLEOTIDE SEQUENCE [LARGE SCALE GENOMIC DNA]</scope>
    <source>
        <strain evidence="10">JCM 17441</strain>
    </source>
</reference>
<comment type="similarity">
    <text evidence="7">Belongs to the binding-protein-dependent transport system permease family.</text>
</comment>
<comment type="caution">
    <text evidence="9">The sequence shown here is derived from an EMBL/GenBank/DDBJ whole genome shotgun (WGS) entry which is preliminary data.</text>
</comment>
<keyword evidence="10" id="KW-1185">Reference proteome</keyword>
<proteinExistence type="inferred from homology"/>
<feature type="transmembrane region" description="Helical" evidence="7">
    <location>
        <begin position="291"/>
        <end position="313"/>
    </location>
</feature>
<dbReference type="Pfam" id="PF19300">
    <property type="entry name" value="BPD_transp_1_N"/>
    <property type="match status" value="1"/>
</dbReference>
<evidence type="ECO:0000256" key="6">
    <source>
        <dbReference type="ARBA" id="ARBA00023136"/>
    </source>
</evidence>
<dbReference type="InterPro" id="IPR035906">
    <property type="entry name" value="MetI-like_sf"/>
</dbReference>
<evidence type="ECO:0000259" key="8">
    <source>
        <dbReference type="PROSITE" id="PS50928"/>
    </source>
</evidence>
<feature type="transmembrane region" description="Helical" evidence="7">
    <location>
        <begin position="143"/>
        <end position="171"/>
    </location>
</feature>
<keyword evidence="2 7" id="KW-0813">Transport</keyword>
<dbReference type="PANTHER" id="PTHR43163:SF6">
    <property type="entry name" value="DIPEPTIDE TRANSPORT SYSTEM PERMEASE PROTEIN DPPB-RELATED"/>
    <property type="match status" value="1"/>
</dbReference>
<dbReference type="Proteomes" id="UP001500620">
    <property type="component" value="Unassembled WGS sequence"/>
</dbReference>